<feature type="region of interest" description="Disordered" evidence="7">
    <location>
        <begin position="413"/>
        <end position="500"/>
    </location>
</feature>
<keyword evidence="2" id="KW-0880">Kelch repeat</keyword>
<evidence type="ECO:0000256" key="5">
    <source>
        <dbReference type="ARBA" id="ARBA00023054"/>
    </source>
</evidence>
<feature type="compositionally biased region" description="Basic and acidic residues" evidence="7">
    <location>
        <begin position="1676"/>
        <end position="1693"/>
    </location>
</feature>
<evidence type="ECO:0000256" key="2">
    <source>
        <dbReference type="ARBA" id="ARBA00022441"/>
    </source>
</evidence>
<feature type="compositionally biased region" description="Basic and acidic residues" evidence="7">
    <location>
        <begin position="1789"/>
        <end position="1802"/>
    </location>
</feature>
<protein>
    <submittedName>
        <fullName evidence="8">Negative regulator of mitotic exit</fullName>
    </submittedName>
</protein>
<dbReference type="Pfam" id="PF24681">
    <property type="entry name" value="Kelch_KLHDC2_KLHL20_DRC7"/>
    <property type="match status" value="1"/>
</dbReference>
<feature type="coiled-coil region" evidence="6">
    <location>
        <begin position="760"/>
        <end position="794"/>
    </location>
</feature>
<dbReference type="PANTHER" id="PTHR46093:SF18">
    <property type="entry name" value="FIBRONECTIN TYPE-III DOMAIN-CONTAINING PROTEIN"/>
    <property type="match status" value="1"/>
</dbReference>
<keyword evidence="9" id="KW-1185">Reference proteome</keyword>
<feature type="compositionally biased region" description="Polar residues" evidence="7">
    <location>
        <begin position="1708"/>
        <end position="1718"/>
    </location>
</feature>
<feature type="coiled-coil region" evidence="6">
    <location>
        <begin position="1403"/>
        <end position="1476"/>
    </location>
</feature>
<feature type="region of interest" description="Disordered" evidence="7">
    <location>
        <begin position="592"/>
        <end position="615"/>
    </location>
</feature>
<feature type="compositionally biased region" description="Low complexity" evidence="7">
    <location>
        <begin position="1004"/>
        <end position="1017"/>
    </location>
</feature>
<keyword evidence="3" id="KW-0963">Cytoplasm</keyword>
<evidence type="ECO:0000313" key="9">
    <source>
        <dbReference type="Proteomes" id="UP000738325"/>
    </source>
</evidence>
<feature type="compositionally biased region" description="Polar residues" evidence="7">
    <location>
        <begin position="1622"/>
        <end position="1635"/>
    </location>
</feature>
<feature type="compositionally biased region" description="Low complexity" evidence="7">
    <location>
        <begin position="1724"/>
        <end position="1738"/>
    </location>
</feature>
<feature type="compositionally biased region" description="Polar residues" evidence="7">
    <location>
        <begin position="1581"/>
        <end position="1596"/>
    </location>
</feature>
<feature type="compositionally biased region" description="Basic and acidic residues" evidence="7">
    <location>
        <begin position="466"/>
        <end position="480"/>
    </location>
</feature>
<evidence type="ECO:0000256" key="1">
    <source>
        <dbReference type="ARBA" id="ARBA00004496"/>
    </source>
</evidence>
<dbReference type="FunFam" id="2.120.10.80:FF:000049">
    <property type="entry name" value="Cell polarity protein (Tea1)"/>
    <property type="match status" value="1"/>
</dbReference>
<feature type="coiled-coil region" evidence="6">
    <location>
        <begin position="1516"/>
        <end position="1571"/>
    </location>
</feature>
<feature type="region of interest" description="Disordered" evidence="7">
    <location>
        <begin position="1349"/>
        <end position="1369"/>
    </location>
</feature>
<dbReference type="GO" id="GO:0005737">
    <property type="term" value="C:cytoplasm"/>
    <property type="evidence" value="ECO:0007669"/>
    <property type="project" value="UniProtKB-SubCell"/>
</dbReference>
<comment type="caution">
    <text evidence="8">The sequence shown here is derived from an EMBL/GenBank/DDBJ whole genome shotgun (WGS) entry which is preliminary data.</text>
</comment>
<feature type="compositionally biased region" description="Low complexity" evidence="7">
    <location>
        <begin position="716"/>
        <end position="725"/>
    </location>
</feature>
<evidence type="ECO:0000256" key="6">
    <source>
        <dbReference type="SAM" id="Coils"/>
    </source>
</evidence>
<feature type="compositionally biased region" description="Pro residues" evidence="7">
    <location>
        <begin position="678"/>
        <end position="690"/>
    </location>
</feature>
<evidence type="ECO:0000256" key="3">
    <source>
        <dbReference type="ARBA" id="ARBA00022490"/>
    </source>
</evidence>
<dbReference type="InterPro" id="IPR015915">
    <property type="entry name" value="Kelch-typ_b-propeller"/>
</dbReference>
<evidence type="ECO:0000256" key="4">
    <source>
        <dbReference type="ARBA" id="ARBA00022737"/>
    </source>
</evidence>
<feature type="coiled-coil region" evidence="6">
    <location>
        <begin position="1175"/>
        <end position="1237"/>
    </location>
</feature>
<dbReference type="PANTHER" id="PTHR46093">
    <property type="entry name" value="ACYL-COA-BINDING DOMAIN-CONTAINING PROTEIN 5"/>
    <property type="match status" value="1"/>
</dbReference>
<reference evidence="8" key="1">
    <citation type="journal article" date="2020" name="Fungal Divers.">
        <title>Resolving the Mortierellaceae phylogeny through synthesis of multi-gene phylogenetics and phylogenomics.</title>
        <authorList>
            <person name="Vandepol N."/>
            <person name="Liber J."/>
            <person name="Desiro A."/>
            <person name="Na H."/>
            <person name="Kennedy M."/>
            <person name="Barry K."/>
            <person name="Grigoriev I.V."/>
            <person name="Miller A.N."/>
            <person name="O'Donnell K."/>
            <person name="Stajich J.E."/>
            <person name="Bonito G."/>
        </authorList>
    </citation>
    <scope>NUCLEOTIDE SEQUENCE</scope>
    <source>
        <strain evidence="8">REB-010B</strain>
    </source>
</reference>
<feature type="region of interest" description="Disordered" evidence="7">
    <location>
        <begin position="999"/>
        <end position="1018"/>
    </location>
</feature>
<dbReference type="Gene3D" id="2.120.10.80">
    <property type="entry name" value="Kelch-type beta propeller"/>
    <property type="match status" value="2"/>
</dbReference>
<name>A0A9P6UZP7_9FUNG</name>
<organism evidence="8 9">
    <name type="scientific">Dissophora globulifera</name>
    <dbReference type="NCBI Taxonomy" id="979702"/>
    <lineage>
        <taxon>Eukaryota</taxon>
        <taxon>Fungi</taxon>
        <taxon>Fungi incertae sedis</taxon>
        <taxon>Mucoromycota</taxon>
        <taxon>Mortierellomycotina</taxon>
        <taxon>Mortierellomycetes</taxon>
        <taxon>Mortierellales</taxon>
        <taxon>Mortierellaceae</taxon>
        <taxon>Dissophora</taxon>
    </lineage>
</organism>
<dbReference type="EMBL" id="JAAAIP010000008">
    <property type="protein sequence ID" value="KAG0329990.1"/>
    <property type="molecule type" value="Genomic_DNA"/>
</dbReference>
<sequence>MAYNDPNDPNNVKINNAQHSQGYQQPPPGTPTGQGMSMGPMSPTFAPNNGGANLQQQLQQTLPPPPAGSVSIEAGAPGTAVGPTSGVAAPPPPQLIWAQRRILGSNPFPRFQHTNSVTSSGTDIFVYGGTQRGVPKDDLFVIDSASMQCQALSPGGVDRPMAKSAHTAVNIGQYIIYFGGWDPTTGQCDDSLHVLHTARKEWNKPAIQGPLPTRRHSHTACSVGTIMYVFGGQVDNFYLRDVVTFDMKSITQNPHWDVIESATESPPARSGHCAAVYDNKIYIFGGADADYFYNDIWCFDTRNNTWTPIPASGYLPSGRHGHSCVIVDGVLYIFGGSGPDGSELNDAYAFRIHERRWYLFQSSGPVPSPRNGHSMCTIKDKIFVIGGDAEQGLQDDPAMVYYLEVPKIRFPDSPIVNGPRQVSSAKLVPARPDGGSSQPPPPQMATEAPSDQDSERGVTGPPSSGRPDRPDRPARLDRPMTLRPSSPATFAAGTGNSGNISISQQTLQLMNPQLGHRPLTTLGAPPRGASAAANQGPGMDYQAEGLSIATRRQTMKDTIDNNDIYGGASIGVATPATSANANRRTMQHLPTSGPIAGVNGPSPHRGGGDMSPTVTRFDRRTMMNGVSPTAPINNRKEEEVNPYAMDVLAPAAASGSPYLSPMTAPAPASTVAAARQNLPPPPRSSSPSPPVSTKAAVGPTGPLPSQPTNRSPSPVATRAQARGAPAAPPPHLTAAAAGPDAVHVGTAVAPTPSPADAARLRELESKAKAAQEGYERLEQQLRERDQQLASLQKRENWLVAEVMLARQLTGTGSGQQREQSNDKRLSIADLLQQIEGRSLEGQQLTITKALLKVKEELRNTKMSVATQAQSASLKIKEAERIRTGALQEAAYLKAKLSSLANAQQDPDALGRVEMERAADLEKRLTTALGEMEALESQYVSSQESLQQEKLARLAAEDRSNGSSVLAEQAQAAHTRALAELASLHSRAAKAEAESREYAAQLAESQAGSSGHQSQSSGLLQKISDLKQQVEGQESAIERVQMAYSAAIDRATRAEALSDESSSKLEKLEDVRSQLASELSRHKGETERLQSKVEELDSRWQVSKDEVITLRKLVEDGLGAFNPRGKLPKMSAERKHDSIAILNTVSKVSELEHELSSLKVLHKQSQSSASTSAAELAAAMIELSQLEQSSMQAKAESISLQRLLAEEREGSVQLRNELSKAEQNLEIKIKELENHDVQLGLLKDVMREKGIIAEDLILQASARGSEDYAVSMAVKVKQAEDRVQALEQELEDTRENFAQQMEAFEAQRQATVQHSEKTGILLRKMKNDLSATIKEKDAVESELRQLQELHSRCSELSSTRDGQNKKQEDERVQMLQMHWDEERRELSTELGKIQSQLVDSEVHATQLSQKVISLTERVEEVETLNEAISEQLETMQEQAEAFKSKATIQEMQLKSDVERLVNEVHQAQDMIQIKQRELEGAFGLTEQLETQLNHALEAQAAAVTAAANASSSGAGAKSEAAAELANAIQQRQEIELRLKKAQEEIQILEGDNSVLEARLQDSEKKVALLLEDIQHSAIDASGPNSPFTSTNLTGVQQQSNQQFARNVGHSNAALNSALASQSPTQRVSSSGSNQRGNLGGSPAGTHLNKSSPSPSTHSANTYQYGAADEDEDDEDVDSRSYRDSVDSITRELEMLKVPWNKSGMKGAANTDSGRKSSSPLHRPYQATQSQQQQQQQQHQGAFYDNDMNINNTDLDAYGEEDDYADQGHGHSSSQHMSNNGQGNGTIDTRSFNDRSPSRLREYEQMIDEIESSRSHH</sequence>
<dbReference type="OrthoDB" id="45365at2759"/>
<evidence type="ECO:0000256" key="7">
    <source>
        <dbReference type="SAM" id="MobiDB-lite"/>
    </source>
</evidence>
<feature type="region of interest" description="Disordered" evidence="7">
    <location>
        <begin position="1616"/>
        <end position="1815"/>
    </location>
</feature>
<feature type="region of interest" description="Disordered" evidence="7">
    <location>
        <begin position="1"/>
        <end position="88"/>
    </location>
</feature>
<comment type="subcellular location">
    <subcellularLocation>
        <location evidence="1">Cytoplasm</location>
    </subcellularLocation>
</comment>
<gene>
    <name evidence="8" type="primary">KEL2_4</name>
    <name evidence="8" type="ORF">BGZ99_009434</name>
</gene>
<dbReference type="SUPFAM" id="SSF117281">
    <property type="entry name" value="Kelch motif"/>
    <property type="match status" value="1"/>
</dbReference>
<dbReference type="Proteomes" id="UP000738325">
    <property type="component" value="Unassembled WGS sequence"/>
</dbReference>
<feature type="region of interest" description="Disordered" evidence="7">
    <location>
        <begin position="1577"/>
        <end position="1596"/>
    </location>
</feature>
<feature type="compositionally biased region" description="Low complexity" evidence="7">
    <location>
        <begin position="31"/>
        <end position="61"/>
    </location>
</feature>
<dbReference type="SMART" id="SM00612">
    <property type="entry name" value="Kelch"/>
    <property type="match status" value="4"/>
</dbReference>
<feature type="compositionally biased region" description="Low complexity" evidence="7">
    <location>
        <begin position="662"/>
        <end position="674"/>
    </location>
</feature>
<feature type="compositionally biased region" description="Polar residues" evidence="7">
    <location>
        <begin position="1646"/>
        <end position="1662"/>
    </location>
</feature>
<dbReference type="InterPro" id="IPR006652">
    <property type="entry name" value="Kelch_1"/>
</dbReference>
<proteinExistence type="predicted"/>
<feature type="compositionally biased region" description="Polar residues" evidence="7">
    <location>
        <begin position="7"/>
        <end position="19"/>
    </location>
</feature>
<feature type="region of interest" description="Disordered" evidence="7">
    <location>
        <begin position="662"/>
        <end position="736"/>
    </location>
</feature>
<keyword evidence="4" id="KW-0677">Repeat</keyword>
<feature type="compositionally biased region" description="Low complexity" evidence="7">
    <location>
        <begin position="1768"/>
        <end position="1779"/>
    </location>
</feature>
<feature type="compositionally biased region" description="Acidic residues" evidence="7">
    <location>
        <begin position="1666"/>
        <end position="1675"/>
    </location>
</feature>
<keyword evidence="5 6" id="KW-0175">Coiled coil</keyword>
<feature type="coiled-coil region" evidence="6">
    <location>
        <begin position="1268"/>
        <end position="1348"/>
    </location>
</feature>
<evidence type="ECO:0000313" key="8">
    <source>
        <dbReference type="EMBL" id="KAG0329990.1"/>
    </source>
</evidence>
<accession>A0A9P6UZP7</accession>